<feature type="region of interest" description="Disordered" evidence="1">
    <location>
        <begin position="273"/>
        <end position="308"/>
    </location>
</feature>
<feature type="region of interest" description="Disordered" evidence="1">
    <location>
        <begin position="51"/>
        <end position="167"/>
    </location>
</feature>
<gene>
    <name evidence="2" type="ORF">D3M59_08125</name>
</gene>
<reference evidence="2 3" key="1">
    <citation type="submission" date="2018-09" db="EMBL/GenBank/DDBJ databases">
        <title>Sphingomonas sp. DAC4.</title>
        <authorList>
            <person name="Seo T."/>
        </authorList>
    </citation>
    <scope>NUCLEOTIDE SEQUENCE [LARGE SCALE GENOMIC DNA]</scope>
    <source>
        <strain evidence="2 3">DAC4</strain>
    </source>
</reference>
<evidence type="ECO:0000313" key="2">
    <source>
        <dbReference type="EMBL" id="RIX29258.1"/>
    </source>
</evidence>
<dbReference type="InterPro" id="IPR047800">
    <property type="entry name" value="SWFGD_dom"/>
</dbReference>
<dbReference type="EMBL" id="QXTF01000002">
    <property type="protein sequence ID" value="RIX29258.1"/>
    <property type="molecule type" value="Genomic_DNA"/>
</dbReference>
<comment type="caution">
    <text evidence="2">The sequence shown here is derived from an EMBL/GenBank/DDBJ whole genome shotgun (WGS) entry which is preliminary data.</text>
</comment>
<feature type="compositionally biased region" description="Basic and acidic residues" evidence="1">
    <location>
        <begin position="132"/>
        <end position="148"/>
    </location>
</feature>
<feature type="compositionally biased region" description="Basic and acidic residues" evidence="1">
    <location>
        <begin position="273"/>
        <end position="296"/>
    </location>
</feature>
<sequence>MSYDRYDSRRGWSEPRSRFMSDNDRRERFDRDEANDRGFFERAGDEVASWFGDEEAERRRQMDARRERYDDDGRSSWAGDENMRYDRQARFRDEGYRRPYTGRFSGSRGPSSDTGYRPFTGDYGRSGYGERYGAERAHSHDRWDRGTTQREFTGYSAGAADPQYSEWRRRQMDELDRDYDDYRRENQSRFDSEFSSWRTTRQTKRSLLGQIREQMQVVGSDEEQLGTVDKVRGDRVILTKSDSNDGKHHSLNCSMIDRVEGDRVILDKPAAEAKRNFSDESRDRALFERDDHREAGPHMLNRSFSGTY</sequence>
<accession>A0A418PZW2</accession>
<dbReference type="Proteomes" id="UP000285023">
    <property type="component" value="Unassembled WGS sequence"/>
</dbReference>
<name>A0A418PZW2_9SPHN</name>
<protein>
    <submittedName>
        <fullName evidence="2">DUF2171 domain-containing protein</fullName>
    </submittedName>
</protein>
<evidence type="ECO:0000313" key="3">
    <source>
        <dbReference type="Proteomes" id="UP000285023"/>
    </source>
</evidence>
<dbReference type="NCBIfam" id="NF033157">
    <property type="entry name" value="SWFGD_domain"/>
    <property type="match status" value="1"/>
</dbReference>
<dbReference type="OrthoDB" id="9803697at2"/>
<keyword evidence="3" id="KW-1185">Reference proteome</keyword>
<dbReference type="Pfam" id="PF09939">
    <property type="entry name" value="DUF2171"/>
    <property type="match status" value="1"/>
</dbReference>
<dbReference type="AlphaFoldDB" id="A0A418PZW2"/>
<evidence type="ECO:0000256" key="1">
    <source>
        <dbReference type="SAM" id="MobiDB-lite"/>
    </source>
</evidence>
<organism evidence="2 3">
    <name type="scientific">Sphingomonas edaphi</name>
    <dbReference type="NCBI Taxonomy" id="2315689"/>
    <lineage>
        <taxon>Bacteria</taxon>
        <taxon>Pseudomonadati</taxon>
        <taxon>Pseudomonadota</taxon>
        <taxon>Alphaproteobacteria</taxon>
        <taxon>Sphingomonadales</taxon>
        <taxon>Sphingomonadaceae</taxon>
        <taxon>Sphingomonas</taxon>
    </lineage>
</organism>
<feature type="compositionally biased region" description="Basic and acidic residues" evidence="1">
    <location>
        <begin position="81"/>
        <end position="97"/>
    </location>
</feature>
<dbReference type="RefSeq" id="WP_119533147.1">
    <property type="nucleotide sequence ID" value="NZ_QXTF01000002.1"/>
</dbReference>
<proteinExistence type="predicted"/>
<feature type="compositionally biased region" description="Basic and acidic residues" evidence="1">
    <location>
        <begin position="56"/>
        <end position="74"/>
    </location>
</feature>
<feature type="region of interest" description="Disordered" evidence="1">
    <location>
        <begin position="1"/>
        <end position="35"/>
    </location>
</feature>
<dbReference type="InterPro" id="IPR018684">
    <property type="entry name" value="DUF2171"/>
</dbReference>